<dbReference type="InterPro" id="IPR036388">
    <property type="entry name" value="WH-like_DNA-bd_sf"/>
</dbReference>
<keyword evidence="5" id="KW-1185">Reference proteome</keyword>
<dbReference type="Gene3D" id="3.40.50.450">
    <property type="match status" value="1"/>
</dbReference>
<comment type="similarity">
    <text evidence="1">Belongs to the DprA/Smf family.</text>
</comment>
<dbReference type="GO" id="GO:0009294">
    <property type="term" value="P:DNA-mediated transformation"/>
    <property type="evidence" value="ECO:0007669"/>
    <property type="project" value="InterPro"/>
</dbReference>
<dbReference type="PANTHER" id="PTHR43022">
    <property type="entry name" value="PROTEIN SMF"/>
    <property type="match status" value="1"/>
</dbReference>
<dbReference type="Pfam" id="PF02481">
    <property type="entry name" value="DNA_processg_A"/>
    <property type="match status" value="1"/>
</dbReference>
<dbReference type="InterPro" id="IPR041614">
    <property type="entry name" value="DprA_WH"/>
</dbReference>
<sequence>MTSDLRSDAETLAWLTLLRAPGIGSSSLRALILRAGSAESVLQQRERWREEFRFGEDTLAWLRKPDPQRLAADQEWLAREGRQLLTFDADDYPALLREIGAAPPGLFVVGDAALLWLPQVAIVGARSATAGGLANARSFAQHLGAAGFAITSGLADGVDGAAHAAALDGGYATIAVMGTGPDRIYPRKHRALAARIAESGVLVSEFPPGVEARPDHFPRRNRLIAGLSLGVLVVEASIQSGSLITARLAGDQGREVFALPGSIHNPLARGCHQLIRQGARLVETSDEIVAELAPLAQALGERLRERLQPVAAATTVAAAGVAQRDPEYAAVLAALGHDPVSLDELAVRSGLGVATLSSMLLVLELDGEVSSVGGGRYQRI</sequence>
<evidence type="ECO:0000256" key="1">
    <source>
        <dbReference type="ARBA" id="ARBA00006525"/>
    </source>
</evidence>
<feature type="domain" description="Smf/DprA SLOG" evidence="2">
    <location>
        <begin position="84"/>
        <end position="292"/>
    </location>
</feature>
<dbReference type="Pfam" id="PF21102">
    <property type="entry name" value="DprA_N"/>
    <property type="match status" value="1"/>
</dbReference>
<evidence type="ECO:0000313" key="5">
    <source>
        <dbReference type="Proteomes" id="UP000295293"/>
    </source>
</evidence>
<dbReference type="PANTHER" id="PTHR43022:SF1">
    <property type="entry name" value="PROTEIN SMF"/>
    <property type="match status" value="1"/>
</dbReference>
<evidence type="ECO:0000259" key="3">
    <source>
        <dbReference type="Pfam" id="PF17782"/>
    </source>
</evidence>
<gene>
    <name evidence="4" type="ORF">DFR29_108101</name>
</gene>
<accession>A0A4R6YV32</accession>
<dbReference type="OrthoDB" id="9785707at2"/>
<protein>
    <submittedName>
        <fullName evidence="4">DNA protecting protein DprA</fullName>
    </submittedName>
</protein>
<comment type="caution">
    <text evidence="4">The sequence shown here is derived from an EMBL/GenBank/DDBJ whole genome shotgun (WGS) entry which is preliminary data.</text>
</comment>
<dbReference type="Proteomes" id="UP000295293">
    <property type="component" value="Unassembled WGS sequence"/>
</dbReference>
<evidence type="ECO:0000259" key="2">
    <source>
        <dbReference type="Pfam" id="PF02481"/>
    </source>
</evidence>
<dbReference type="InterPro" id="IPR003488">
    <property type="entry name" value="DprA"/>
</dbReference>
<proteinExistence type="inferred from homology"/>
<dbReference type="Gene3D" id="1.10.10.10">
    <property type="entry name" value="Winged helix-like DNA-binding domain superfamily/Winged helix DNA-binding domain"/>
    <property type="match status" value="1"/>
</dbReference>
<reference evidence="4 5" key="1">
    <citation type="submission" date="2019-03" db="EMBL/GenBank/DDBJ databases">
        <title>Genomic Encyclopedia of Type Strains, Phase IV (KMG-IV): sequencing the most valuable type-strain genomes for metagenomic binning, comparative biology and taxonomic classification.</title>
        <authorList>
            <person name="Goeker M."/>
        </authorList>
    </citation>
    <scope>NUCLEOTIDE SEQUENCE [LARGE SCALE GENOMIC DNA]</scope>
    <source>
        <strain evidence="4 5">DSM 21667</strain>
    </source>
</reference>
<feature type="domain" description="DprA winged helix" evidence="3">
    <location>
        <begin position="318"/>
        <end position="375"/>
    </location>
</feature>
<dbReference type="AlphaFoldDB" id="A0A4R6YV32"/>
<organism evidence="4 5">
    <name type="scientific">Tahibacter aquaticus</name>
    <dbReference type="NCBI Taxonomy" id="520092"/>
    <lineage>
        <taxon>Bacteria</taxon>
        <taxon>Pseudomonadati</taxon>
        <taxon>Pseudomonadota</taxon>
        <taxon>Gammaproteobacteria</taxon>
        <taxon>Lysobacterales</taxon>
        <taxon>Rhodanobacteraceae</taxon>
        <taxon>Tahibacter</taxon>
    </lineage>
</organism>
<evidence type="ECO:0000313" key="4">
    <source>
        <dbReference type="EMBL" id="TDR42517.1"/>
    </source>
</evidence>
<dbReference type="NCBIfam" id="TIGR00732">
    <property type="entry name" value="dprA"/>
    <property type="match status" value="1"/>
</dbReference>
<dbReference type="Pfam" id="PF17782">
    <property type="entry name" value="WHD_DprA"/>
    <property type="match status" value="1"/>
</dbReference>
<name>A0A4R6YV32_9GAMM</name>
<dbReference type="SUPFAM" id="SSF102405">
    <property type="entry name" value="MCP/YpsA-like"/>
    <property type="match status" value="1"/>
</dbReference>
<dbReference type="EMBL" id="SNZH01000008">
    <property type="protein sequence ID" value="TDR42517.1"/>
    <property type="molecule type" value="Genomic_DNA"/>
</dbReference>
<dbReference type="InterPro" id="IPR057666">
    <property type="entry name" value="DrpA_SLOG"/>
</dbReference>